<dbReference type="Proteomes" id="UP000269226">
    <property type="component" value="Chromosome"/>
</dbReference>
<evidence type="ECO:0000256" key="4">
    <source>
        <dbReference type="PIRSR" id="PIRSR605754-1"/>
    </source>
</evidence>
<evidence type="ECO:0000256" key="2">
    <source>
        <dbReference type="ARBA" id="ARBA00022801"/>
    </source>
</evidence>
<evidence type="ECO:0000313" key="7">
    <source>
        <dbReference type="Proteomes" id="UP000269226"/>
    </source>
</evidence>
<dbReference type="NCBIfam" id="TIGR01076">
    <property type="entry name" value="sortase_fam"/>
    <property type="match status" value="1"/>
</dbReference>
<dbReference type="Pfam" id="PF04203">
    <property type="entry name" value="Sortase"/>
    <property type="match status" value="1"/>
</dbReference>
<dbReference type="InterPro" id="IPR023365">
    <property type="entry name" value="Sortase_dom-sf"/>
</dbReference>
<feature type="active site" description="Acyl-thioester intermediate" evidence="4">
    <location>
        <position position="200"/>
    </location>
</feature>
<proteinExistence type="predicted"/>
<keyword evidence="2" id="KW-0378">Hydrolase</keyword>
<feature type="transmembrane region" description="Helical" evidence="5">
    <location>
        <begin position="12"/>
        <end position="30"/>
    </location>
</feature>
<dbReference type="EMBL" id="AP018492">
    <property type="protein sequence ID" value="BBC60220.1"/>
    <property type="molecule type" value="Genomic_DNA"/>
</dbReference>
<keyword evidence="5" id="KW-1133">Transmembrane helix</keyword>
<reference evidence="6 7" key="1">
    <citation type="submission" date="2018-01" db="EMBL/GenBank/DDBJ databases">
        <title>Whole genome sequence of Melissococcus plutonius DAT561.</title>
        <authorList>
            <person name="Okumura K."/>
            <person name="Takamatsu D."/>
            <person name="Okura M."/>
        </authorList>
    </citation>
    <scope>NUCLEOTIDE SEQUENCE [LARGE SCALE GENOMIC DNA]</scope>
    <source>
        <strain evidence="6 7">DAT561</strain>
    </source>
</reference>
<dbReference type="InterPro" id="IPR042007">
    <property type="entry name" value="Sortase_A"/>
</dbReference>
<keyword evidence="5" id="KW-0472">Membrane</keyword>
<evidence type="ECO:0000256" key="1">
    <source>
        <dbReference type="ARBA" id="ARBA00022670"/>
    </source>
</evidence>
<dbReference type="Gene3D" id="2.40.260.10">
    <property type="entry name" value="Sortase"/>
    <property type="match status" value="1"/>
</dbReference>
<feature type="active site" description="Proton donor/acceptor" evidence="4">
    <location>
        <position position="138"/>
    </location>
</feature>
<accession>A0A2Z5Y0D6</accession>
<protein>
    <submittedName>
        <fullName evidence="6">Sortase A, LPXTG specific</fullName>
    </submittedName>
</protein>
<dbReference type="AlphaFoldDB" id="A0A2Z5Y0D6"/>
<sequence length="244" mass="27578">MTKNKKRKLKNWITNILLFFLLSIGLILVFNNQIRGWVIRKNSQAYTINHITPREARKNNQKKEPFNFKSVESLSNQSVLKAQFENKKLPMIGSIAIPSVEVNLPIFKGLSNAALLKGAGTMKADEKMGEGNYSLASHRTQDERVLFTPIERTSIGDNIYITDLEKVYTYKINFIKKVSPTQVELIDDVPNQKLITLITCGDINAASRIAVQGKLSAVTPIKQASKDILDAFQLEQRTLKSWVE</sequence>
<dbReference type="GO" id="GO:0008234">
    <property type="term" value="F:cysteine-type peptidase activity"/>
    <property type="evidence" value="ECO:0007669"/>
    <property type="project" value="UniProtKB-KW"/>
</dbReference>
<keyword evidence="1" id="KW-0645">Protease</keyword>
<keyword evidence="5" id="KW-0812">Transmembrane</keyword>
<name>A0A2Z5Y0D6_9ENTE</name>
<organism evidence="6 7">
    <name type="scientific">Melissococcus plutonius</name>
    <dbReference type="NCBI Taxonomy" id="33970"/>
    <lineage>
        <taxon>Bacteria</taxon>
        <taxon>Bacillati</taxon>
        <taxon>Bacillota</taxon>
        <taxon>Bacilli</taxon>
        <taxon>Lactobacillales</taxon>
        <taxon>Enterococcaceae</taxon>
        <taxon>Melissococcus</taxon>
    </lineage>
</organism>
<dbReference type="SUPFAM" id="SSF63817">
    <property type="entry name" value="Sortase"/>
    <property type="match status" value="1"/>
</dbReference>
<dbReference type="CDD" id="cd06165">
    <property type="entry name" value="Sortase_A"/>
    <property type="match status" value="1"/>
</dbReference>
<evidence type="ECO:0000256" key="3">
    <source>
        <dbReference type="ARBA" id="ARBA00022807"/>
    </source>
</evidence>
<evidence type="ECO:0000313" key="6">
    <source>
        <dbReference type="EMBL" id="BBC60220.1"/>
    </source>
</evidence>
<dbReference type="GO" id="GO:0006508">
    <property type="term" value="P:proteolysis"/>
    <property type="evidence" value="ECO:0007669"/>
    <property type="project" value="UniProtKB-KW"/>
</dbReference>
<gene>
    <name evidence="6" type="ORF">DAT561_0048</name>
</gene>
<evidence type="ECO:0000256" key="5">
    <source>
        <dbReference type="SAM" id="Phobius"/>
    </source>
</evidence>
<dbReference type="InterPro" id="IPR005754">
    <property type="entry name" value="Sortase"/>
</dbReference>
<keyword evidence="3" id="KW-0788">Thiol protease</keyword>